<dbReference type="AlphaFoldDB" id="M3GY80"/>
<name>M3GY80_9LEPT</name>
<dbReference type="Proteomes" id="UP000011770">
    <property type="component" value="Unassembled WGS sequence"/>
</dbReference>
<comment type="caution">
    <text evidence="1">The sequence shown here is derived from an EMBL/GenBank/DDBJ whole genome shotgun (WGS) entry which is preliminary data.</text>
</comment>
<gene>
    <name evidence="1" type="ORF">LEP1GSC188_5067</name>
</gene>
<evidence type="ECO:0000313" key="1">
    <source>
        <dbReference type="EMBL" id="EMF81450.1"/>
    </source>
</evidence>
<organism evidence="1 2">
    <name type="scientific">Leptospira weilii serovar Topaz str. LT2116</name>
    <dbReference type="NCBI Taxonomy" id="1088540"/>
    <lineage>
        <taxon>Bacteria</taxon>
        <taxon>Pseudomonadati</taxon>
        <taxon>Spirochaetota</taxon>
        <taxon>Spirochaetia</taxon>
        <taxon>Leptospirales</taxon>
        <taxon>Leptospiraceae</taxon>
        <taxon>Leptospira</taxon>
    </lineage>
</organism>
<reference evidence="1 2" key="1">
    <citation type="submission" date="2013-01" db="EMBL/GenBank/DDBJ databases">
        <authorList>
            <person name="Harkins D.M."/>
            <person name="Durkin A.S."/>
            <person name="Brinkac L.M."/>
            <person name="Haft D.H."/>
            <person name="Selengut J.D."/>
            <person name="Sanka R."/>
            <person name="DePew J."/>
            <person name="Purushe J."/>
            <person name="Tulsiani S.M."/>
            <person name="Graham G.C."/>
            <person name="Burns M.-A."/>
            <person name="Dohnt M.F."/>
            <person name="Smythe L.D."/>
            <person name="McKay D.B."/>
            <person name="Craig S.B."/>
            <person name="Vinetz J.M."/>
            <person name="Sutton G.G."/>
            <person name="Nierman W.C."/>
            <person name="Fouts D.E."/>
        </authorList>
    </citation>
    <scope>NUCLEOTIDE SEQUENCE [LARGE SCALE GENOMIC DNA]</scope>
    <source>
        <strain evidence="1 2">LT2116</strain>
    </source>
</reference>
<dbReference type="EMBL" id="AHOR02000035">
    <property type="protein sequence ID" value="EMF81450.1"/>
    <property type="molecule type" value="Genomic_DNA"/>
</dbReference>
<proteinExistence type="predicted"/>
<sequence length="39" mass="4593">MLVHLFGKNGAVGKDHIEIRRKRTEIRKGFFFSLLIDSY</sequence>
<accession>M3GY80</accession>
<protein>
    <submittedName>
        <fullName evidence="1">Uncharacterized protein</fullName>
    </submittedName>
</protein>
<evidence type="ECO:0000313" key="2">
    <source>
        <dbReference type="Proteomes" id="UP000011770"/>
    </source>
</evidence>